<dbReference type="Proteomes" id="UP000324106">
    <property type="component" value="Chromosome"/>
</dbReference>
<proteinExistence type="predicted"/>
<name>A0A5P2AL20_STRVZ</name>
<evidence type="ECO:0000313" key="1">
    <source>
        <dbReference type="EMBL" id="QES18250.1"/>
    </source>
</evidence>
<dbReference type="EMBL" id="CP029194">
    <property type="protein sequence ID" value="QES18250.1"/>
    <property type="molecule type" value="Genomic_DNA"/>
</dbReference>
<gene>
    <name evidence="1" type="ORF">DEJ46_03355</name>
</gene>
<reference evidence="1 2" key="1">
    <citation type="submission" date="2018-05" db="EMBL/GenBank/DDBJ databases">
        <title>Streptomyces venezuelae.</title>
        <authorList>
            <person name="Kim W."/>
            <person name="Lee N."/>
            <person name="Cho B.-K."/>
        </authorList>
    </citation>
    <scope>NUCLEOTIDE SEQUENCE [LARGE SCALE GENOMIC DNA]</scope>
    <source>
        <strain evidence="1 2">ATCC 15068</strain>
    </source>
</reference>
<protein>
    <submittedName>
        <fullName evidence="1">Uncharacterized protein</fullName>
    </submittedName>
</protein>
<dbReference type="RefSeq" id="WP_150264074.1">
    <property type="nucleotide sequence ID" value="NZ_CP029194.1"/>
</dbReference>
<dbReference type="OrthoDB" id="2426596at2"/>
<evidence type="ECO:0000313" key="2">
    <source>
        <dbReference type="Proteomes" id="UP000324106"/>
    </source>
</evidence>
<dbReference type="AlphaFoldDB" id="A0A5P2AL20"/>
<accession>A0A5P2AL20</accession>
<organism evidence="1 2">
    <name type="scientific">Streptomyces venezuelae</name>
    <dbReference type="NCBI Taxonomy" id="54571"/>
    <lineage>
        <taxon>Bacteria</taxon>
        <taxon>Bacillati</taxon>
        <taxon>Actinomycetota</taxon>
        <taxon>Actinomycetes</taxon>
        <taxon>Kitasatosporales</taxon>
        <taxon>Streptomycetaceae</taxon>
        <taxon>Streptomyces</taxon>
    </lineage>
</organism>
<sequence length="208" mass="22499">MTTPWTRAAEDDPLDGLRAALAEADCGYEPEGGYEARCWILHSVHDGPVRLRWDEVLGRARRRLADWPGTLSYLVFEGVEGMDGLEGPDPAELDRASLARLVEHLVRSGPQGPDTPCGAAQAVVATPPGGQQGMWRGRLGDALAHHDAMPEFRFPATWWAADGRWLVLTDWDLSATEVFGDATLVAALLADPELDAVRHPSIAESLGG</sequence>